<dbReference type="EMBL" id="JBAHYK010000241">
    <property type="protein sequence ID" value="KAL0576183.1"/>
    <property type="molecule type" value="Genomic_DNA"/>
</dbReference>
<organism evidence="1 2">
    <name type="scientific">Marasmius crinis-equi</name>
    <dbReference type="NCBI Taxonomy" id="585013"/>
    <lineage>
        <taxon>Eukaryota</taxon>
        <taxon>Fungi</taxon>
        <taxon>Dikarya</taxon>
        <taxon>Basidiomycota</taxon>
        <taxon>Agaricomycotina</taxon>
        <taxon>Agaricomycetes</taxon>
        <taxon>Agaricomycetidae</taxon>
        <taxon>Agaricales</taxon>
        <taxon>Marasmiineae</taxon>
        <taxon>Marasmiaceae</taxon>
        <taxon>Marasmius</taxon>
    </lineage>
</organism>
<gene>
    <name evidence="1" type="ORF">V5O48_005800</name>
</gene>
<evidence type="ECO:0000313" key="1">
    <source>
        <dbReference type="EMBL" id="KAL0576183.1"/>
    </source>
</evidence>
<accession>A0ABR3FL99</accession>
<dbReference type="Proteomes" id="UP001465976">
    <property type="component" value="Unassembled WGS sequence"/>
</dbReference>
<dbReference type="InterPro" id="IPR042530">
    <property type="entry name" value="EME1/EME2_C"/>
</dbReference>
<name>A0ABR3FL99_9AGAR</name>
<sequence>MNVVLSDTLVAQHPDTTTHMAQIIAREESDDLLTVVTAPSFLSGRKTISWQLAGPPTEGSKHVDVSRIAFWIDITDIEGPPATLLEEDLQRAQQVYRSLMVLFLGCRQTNHDAFSSLVSRFQVRYKAHCVECPSIQQALEHLYRISLYMNPYHVVKPHAPLYKNDHQLTYLRMLLQLEGVTVPQVKHITHRYPTWRRLIEHLECRKNDDFVDDADDGVVPAWVWKRLMNTFDNSLDTFEA</sequence>
<protein>
    <submittedName>
        <fullName evidence="1">Uncharacterized protein</fullName>
    </submittedName>
</protein>
<dbReference type="Gene3D" id="1.10.150.670">
    <property type="entry name" value="Crossover junction endonuclease EME1, DNA-binding domain"/>
    <property type="match status" value="1"/>
</dbReference>
<reference evidence="1 2" key="1">
    <citation type="submission" date="2024-02" db="EMBL/GenBank/DDBJ databases">
        <title>A draft genome for the cacao thread blight pathogen Marasmius crinis-equi.</title>
        <authorList>
            <person name="Cohen S.P."/>
            <person name="Baruah I.K."/>
            <person name="Amoako-Attah I."/>
            <person name="Bukari Y."/>
            <person name="Meinhardt L.W."/>
            <person name="Bailey B.A."/>
        </authorList>
    </citation>
    <scope>NUCLEOTIDE SEQUENCE [LARGE SCALE GENOMIC DNA]</scope>
    <source>
        <strain evidence="1 2">GH-76</strain>
    </source>
</reference>
<comment type="caution">
    <text evidence="1">The sequence shown here is derived from an EMBL/GenBank/DDBJ whole genome shotgun (WGS) entry which is preliminary data.</text>
</comment>
<evidence type="ECO:0000313" key="2">
    <source>
        <dbReference type="Proteomes" id="UP001465976"/>
    </source>
</evidence>
<proteinExistence type="predicted"/>
<keyword evidence="2" id="KW-1185">Reference proteome</keyword>